<keyword evidence="13" id="KW-1185">Reference proteome</keyword>
<dbReference type="Pfam" id="PF00593">
    <property type="entry name" value="TonB_dep_Rec_b-barrel"/>
    <property type="match status" value="1"/>
</dbReference>
<dbReference type="Gene3D" id="2.170.130.10">
    <property type="entry name" value="TonB-dependent receptor, plug domain"/>
    <property type="match status" value="1"/>
</dbReference>
<dbReference type="InterPro" id="IPR039426">
    <property type="entry name" value="TonB-dep_rcpt-like"/>
</dbReference>
<name>A0A1G7JDQ1_9FLAO</name>
<evidence type="ECO:0000313" key="12">
    <source>
        <dbReference type="EMBL" id="SDF23051.1"/>
    </source>
</evidence>
<keyword evidence="2 8" id="KW-0813">Transport</keyword>
<comment type="similarity">
    <text evidence="8 9">Belongs to the TonB-dependent receptor family.</text>
</comment>
<gene>
    <name evidence="12" type="ORF">SAMN05421825_1357</name>
</gene>
<dbReference type="EMBL" id="FNBH01000001">
    <property type="protein sequence ID" value="SDF23051.1"/>
    <property type="molecule type" value="Genomic_DNA"/>
</dbReference>
<keyword evidence="7 8" id="KW-0998">Cell outer membrane</keyword>
<sequence>MIQKSMFNSGKRAVLSTAVIFFSGIYLTQAQETKPVKDTTSGKQIEEVVLVGSRSGGRSKADSPVPVDVFNLKDIQQSLPQTNINQILNTIAPSFTSTIQTNADGSDHLDPAQLRGLGPDQTLVLINGKRRHTSALVNVNGAPGRGTVGTDLNAIPAFALSRIEVLRDGASAQYGSDAIAGVMNLQLKRDTGKLTGQFNYGGYLTSAANDHTGNYDGQQFQVDLNYGNKIGQKGGFYNITWSSQFRDPTRRAGTESAPIYNAYNAIEKRAAESGVNLSSYFNNINNLKGTAGEQDFVNLIHQYAQGVGYFNSINAPGSSDLLSSSIQNANSISTLQALLNPTNYTTTQLNNITNQELAYRGQTRKDFNQQVGQSKLNNHQLFANIEVPISDDWKVYTFGGYSIRDGASGGFYRRPTQARTFTGLYIDGYLPEIHTKIQDVSLSAGIKGKWDGWNVDLSNTFGQNSFDYTIENTGNTSLRFNSPDSFKAGGLQFLQNTINLDFSKEFDVFEGLNVAFGAEQRHENFKINPGEEASYTAYDIYGNPQTPTTLSSDKPTDFFGAALAGSSQVFAGFREANRTNKNRNAYAAYADLEFNFTNWLLVDAAIRYEDYSDFGSTFNYKLASRIKLTDDFNFRFAGSTGFRAPSIHQIYYNTTSTLFTSLPGSNGPTLVEVGTFSNDSDIAKGFGINKLKQETSKSVSTGFTYKIPSLNLNITADAYFIRIDDRIALTDQFARPTDLQIQNNPNLGPVRDALDAANVNAAQFFANSIDTETKGLDVVISHNYRTGSIKLNNDFAVNFNRTKKVGDIHASDLLKNASLENTYFGEKSRVYLEDSVPKVKASLSNNVKWNDFNIYLRNTYYGKVYGADSVDLNGDGVALLNEHQLISDKIITDLSIGYDINKNFNLTIGTNNLFDIYPTKNVTASTNNDQFIYSRSTSQFGQNGRYVFSKLTVSF</sequence>
<keyword evidence="5 9" id="KW-0798">TonB box</keyword>
<evidence type="ECO:0000256" key="7">
    <source>
        <dbReference type="ARBA" id="ARBA00023237"/>
    </source>
</evidence>
<dbReference type="PROSITE" id="PS52016">
    <property type="entry name" value="TONB_DEPENDENT_REC_3"/>
    <property type="match status" value="1"/>
</dbReference>
<evidence type="ECO:0000256" key="1">
    <source>
        <dbReference type="ARBA" id="ARBA00004571"/>
    </source>
</evidence>
<keyword evidence="4 8" id="KW-0812">Transmembrane</keyword>
<evidence type="ECO:0000259" key="10">
    <source>
        <dbReference type="Pfam" id="PF00593"/>
    </source>
</evidence>
<evidence type="ECO:0000313" key="13">
    <source>
        <dbReference type="Proteomes" id="UP000199203"/>
    </source>
</evidence>
<protein>
    <submittedName>
        <fullName evidence="12">Iron complex outermembrane recepter protein</fullName>
    </submittedName>
</protein>
<dbReference type="InterPro" id="IPR037066">
    <property type="entry name" value="Plug_dom_sf"/>
</dbReference>
<dbReference type="RefSeq" id="WP_089872467.1">
    <property type="nucleotide sequence ID" value="NZ_FNBH01000001.1"/>
</dbReference>
<reference evidence="13" key="1">
    <citation type="submission" date="2016-10" db="EMBL/GenBank/DDBJ databases">
        <authorList>
            <person name="Varghese N."/>
            <person name="Submissions S."/>
        </authorList>
    </citation>
    <scope>NUCLEOTIDE SEQUENCE [LARGE SCALE GENOMIC DNA]</scope>
    <source>
        <strain evidence="13">DSM 19684</strain>
    </source>
</reference>
<evidence type="ECO:0000256" key="6">
    <source>
        <dbReference type="ARBA" id="ARBA00023136"/>
    </source>
</evidence>
<organism evidence="12 13">
    <name type="scientific">Epilithonimonas hungarica</name>
    <dbReference type="NCBI Taxonomy" id="454006"/>
    <lineage>
        <taxon>Bacteria</taxon>
        <taxon>Pseudomonadati</taxon>
        <taxon>Bacteroidota</taxon>
        <taxon>Flavobacteriia</taxon>
        <taxon>Flavobacteriales</taxon>
        <taxon>Weeksellaceae</taxon>
        <taxon>Chryseobacterium group</taxon>
        <taxon>Epilithonimonas</taxon>
    </lineage>
</organism>
<evidence type="ECO:0000256" key="8">
    <source>
        <dbReference type="PROSITE-ProRule" id="PRU01360"/>
    </source>
</evidence>
<dbReference type="PANTHER" id="PTHR47234">
    <property type="match status" value="1"/>
</dbReference>
<feature type="domain" description="TonB-dependent receptor plug" evidence="11">
    <location>
        <begin position="60"/>
        <end position="182"/>
    </location>
</feature>
<dbReference type="Proteomes" id="UP000199203">
    <property type="component" value="Unassembled WGS sequence"/>
</dbReference>
<evidence type="ECO:0000256" key="2">
    <source>
        <dbReference type="ARBA" id="ARBA00022448"/>
    </source>
</evidence>
<dbReference type="GO" id="GO:0009279">
    <property type="term" value="C:cell outer membrane"/>
    <property type="evidence" value="ECO:0007669"/>
    <property type="project" value="UniProtKB-SubCell"/>
</dbReference>
<evidence type="ECO:0000256" key="4">
    <source>
        <dbReference type="ARBA" id="ARBA00022692"/>
    </source>
</evidence>
<evidence type="ECO:0000256" key="9">
    <source>
        <dbReference type="RuleBase" id="RU003357"/>
    </source>
</evidence>
<dbReference type="SUPFAM" id="SSF56935">
    <property type="entry name" value="Porins"/>
    <property type="match status" value="1"/>
</dbReference>
<keyword evidence="6 8" id="KW-0472">Membrane</keyword>
<dbReference type="InterPro" id="IPR000531">
    <property type="entry name" value="Beta-barrel_TonB"/>
</dbReference>
<dbReference type="Pfam" id="PF07715">
    <property type="entry name" value="Plug"/>
    <property type="match status" value="1"/>
</dbReference>
<accession>A0A1G7JDQ1</accession>
<dbReference type="OrthoDB" id="9805434at2"/>
<dbReference type="AlphaFoldDB" id="A0A1G7JDQ1"/>
<dbReference type="InterPro" id="IPR012910">
    <property type="entry name" value="Plug_dom"/>
</dbReference>
<evidence type="ECO:0000259" key="11">
    <source>
        <dbReference type="Pfam" id="PF07715"/>
    </source>
</evidence>
<dbReference type="STRING" id="454006.SAMN05421825_1357"/>
<feature type="domain" description="TonB-dependent receptor-like beta-barrel" evidence="10">
    <location>
        <begin position="410"/>
        <end position="913"/>
    </location>
</feature>
<evidence type="ECO:0000256" key="5">
    <source>
        <dbReference type="ARBA" id="ARBA00023077"/>
    </source>
</evidence>
<dbReference type="InterPro" id="IPR036942">
    <property type="entry name" value="Beta-barrel_TonB_sf"/>
</dbReference>
<proteinExistence type="inferred from homology"/>
<dbReference type="PANTHER" id="PTHR47234:SF3">
    <property type="entry name" value="SECRETIN_TONB SHORT N-TERMINAL DOMAIN-CONTAINING PROTEIN"/>
    <property type="match status" value="1"/>
</dbReference>
<dbReference type="Gene3D" id="2.40.170.20">
    <property type="entry name" value="TonB-dependent receptor, beta-barrel domain"/>
    <property type="match status" value="1"/>
</dbReference>
<keyword evidence="3 8" id="KW-1134">Transmembrane beta strand</keyword>
<evidence type="ECO:0000256" key="3">
    <source>
        <dbReference type="ARBA" id="ARBA00022452"/>
    </source>
</evidence>
<comment type="subcellular location">
    <subcellularLocation>
        <location evidence="1 8">Cell outer membrane</location>
        <topology evidence="1 8">Multi-pass membrane protein</topology>
    </subcellularLocation>
</comment>